<comment type="caution">
    <text evidence="2">The sequence shown here is derived from an EMBL/GenBank/DDBJ whole genome shotgun (WGS) entry which is preliminary data.</text>
</comment>
<name>A0A2S8FK63_9BACT</name>
<organism evidence="2 3">
    <name type="scientific">Blastopirellula marina</name>
    <dbReference type="NCBI Taxonomy" id="124"/>
    <lineage>
        <taxon>Bacteria</taxon>
        <taxon>Pseudomonadati</taxon>
        <taxon>Planctomycetota</taxon>
        <taxon>Planctomycetia</taxon>
        <taxon>Pirellulales</taxon>
        <taxon>Pirellulaceae</taxon>
        <taxon>Blastopirellula</taxon>
    </lineage>
</organism>
<dbReference type="OrthoDB" id="290901at2"/>
<keyword evidence="1" id="KW-0812">Transmembrane</keyword>
<reference evidence="2 3" key="1">
    <citation type="submission" date="2018-02" db="EMBL/GenBank/DDBJ databases">
        <title>Comparative genomes isolates from brazilian mangrove.</title>
        <authorList>
            <person name="Araujo J.E."/>
            <person name="Taketani R.G."/>
            <person name="Silva M.C.P."/>
            <person name="Loureco M.V."/>
            <person name="Andreote F.D."/>
        </authorList>
    </citation>
    <scope>NUCLEOTIDE SEQUENCE [LARGE SCALE GENOMIC DNA]</scope>
    <source>
        <strain evidence="2 3">Hex-1 MGV</strain>
    </source>
</reference>
<feature type="transmembrane region" description="Helical" evidence="1">
    <location>
        <begin position="66"/>
        <end position="85"/>
    </location>
</feature>
<gene>
    <name evidence="2" type="ORF">C5Y83_19565</name>
</gene>
<proteinExistence type="predicted"/>
<dbReference type="RefSeq" id="WP_105331432.1">
    <property type="nucleotide sequence ID" value="NZ_PUHY01000012.1"/>
</dbReference>
<protein>
    <submittedName>
        <fullName evidence="2">Uncharacterized protein</fullName>
    </submittedName>
</protein>
<dbReference type="Proteomes" id="UP000238322">
    <property type="component" value="Unassembled WGS sequence"/>
</dbReference>
<keyword evidence="1" id="KW-1133">Transmembrane helix</keyword>
<evidence type="ECO:0000256" key="1">
    <source>
        <dbReference type="SAM" id="Phobius"/>
    </source>
</evidence>
<dbReference type="AlphaFoldDB" id="A0A2S8FK63"/>
<keyword evidence="1" id="KW-0472">Membrane</keyword>
<evidence type="ECO:0000313" key="3">
    <source>
        <dbReference type="Proteomes" id="UP000238322"/>
    </source>
</evidence>
<dbReference type="EMBL" id="PUHY01000012">
    <property type="protein sequence ID" value="PQO32420.1"/>
    <property type="molecule type" value="Genomic_DNA"/>
</dbReference>
<feature type="transmembrane region" description="Helical" evidence="1">
    <location>
        <begin position="23"/>
        <end position="45"/>
    </location>
</feature>
<sequence>MQFLLLLADAKDDFNRYLDENPMVLGALALVLGLMVAGWGTVSLISGRTRDNYGRKMEGTWARVVAVIRIICGGAAIVFGIYKMLVG</sequence>
<accession>A0A2S8FK63</accession>
<evidence type="ECO:0000313" key="2">
    <source>
        <dbReference type="EMBL" id="PQO32420.1"/>
    </source>
</evidence>